<reference evidence="2 3" key="1">
    <citation type="submission" date="2020-07" db="EMBL/GenBank/DDBJ databases">
        <title>Sequencing the genomes of 1000 actinobacteria strains.</title>
        <authorList>
            <person name="Klenk H.-P."/>
        </authorList>
    </citation>
    <scope>NUCLEOTIDE SEQUENCE [LARGE SCALE GENOMIC DNA]</scope>
    <source>
        <strain evidence="2 3">DSM 24552</strain>
    </source>
</reference>
<feature type="compositionally biased region" description="Low complexity" evidence="1">
    <location>
        <begin position="54"/>
        <end position="64"/>
    </location>
</feature>
<organism evidence="2 3">
    <name type="scientific">Nocardioides perillae</name>
    <dbReference type="NCBI Taxonomy" id="1119534"/>
    <lineage>
        <taxon>Bacteria</taxon>
        <taxon>Bacillati</taxon>
        <taxon>Actinomycetota</taxon>
        <taxon>Actinomycetes</taxon>
        <taxon>Propionibacteriales</taxon>
        <taxon>Nocardioidaceae</taxon>
        <taxon>Nocardioides</taxon>
    </lineage>
</organism>
<proteinExistence type="predicted"/>
<protein>
    <submittedName>
        <fullName evidence="2">Uncharacterized protein</fullName>
    </submittedName>
</protein>
<dbReference type="AlphaFoldDB" id="A0A7Y9RX82"/>
<evidence type="ECO:0000313" key="2">
    <source>
        <dbReference type="EMBL" id="NYG56959.1"/>
    </source>
</evidence>
<accession>A0A7Y9RX82</accession>
<dbReference type="EMBL" id="JACCAC010000001">
    <property type="protein sequence ID" value="NYG56959.1"/>
    <property type="molecule type" value="Genomic_DNA"/>
</dbReference>
<sequence length="100" mass="9929">MTGEAGHQQHTNVRDSSPGERPAAADGGMGVSSERVGHAGPGQVGTEGVRDTSVVDPVADADAPPEQRPGLPEPHPDGVPSHELHHRNPGHSGGGGVGGG</sequence>
<feature type="compositionally biased region" description="Gly residues" evidence="1">
    <location>
        <begin position="91"/>
        <end position="100"/>
    </location>
</feature>
<evidence type="ECO:0000313" key="3">
    <source>
        <dbReference type="Proteomes" id="UP000544110"/>
    </source>
</evidence>
<feature type="compositionally biased region" description="Basic and acidic residues" evidence="1">
    <location>
        <begin position="74"/>
        <end position="83"/>
    </location>
</feature>
<name>A0A7Y9RX82_9ACTN</name>
<keyword evidence="3" id="KW-1185">Reference proteome</keyword>
<comment type="caution">
    <text evidence="2">The sequence shown here is derived from an EMBL/GenBank/DDBJ whole genome shotgun (WGS) entry which is preliminary data.</text>
</comment>
<feature type="region of interest" description="Disordered" evidence="1">
    <location>
        <begin position="1"/>
        <end position="100"/>
    </location>
</feature>
<dbReference type="Proteomes" id="UP000544110">
    <property type="component" value="Unassembled WGS sequence"/>
</dbReference>
<gene>
    <name evidence="2" type="ORF">BJ989_003263</name>
</gene>
<dbReference type="RefSeq" id="WP_179519125.1">
    <property type="nucleotide sequence ID" value="NZ_JACCAC010000001.1"/>
</dbReference>
<evidence type="ECO:0000256" key="1">
    <source>
        <dbReference type="SAM" id="MobiDB-lite"/>
    </source>
</evidence>